<evidence type="ECO:0000313" key="1">
    <source>
        <dbReference type="EMBL" id="KAL2462710.1"/>
    </source>
</evidence>
<organism evidence="1 2">
    <name type="scientific">Forsythia ovata</name>
    <dbReference type="NCBI Taxonomy" id="205694"/>
    <lineage>
        <taxon>Eukaryota</taxon>
        <taxon>Viridiplantae</taxon>
        <taxon>Streptophyta</taxon>
        <taxon>Embryophyta</taxon>
        <taxon>Tracheophyta</taxon>
        <taxon>Spermatophyta</taxon>
        <taxon>Magnoliopsida</taxon>
        <taxon>eudicotyledons</taxon>
        <taxon>Gunneridae</taxon>
        <taxon>Pentapetalae</taxon>
        <taxon>asterids</taxon>
        <taxon>lamiids</taxon>
        <taxon>Lamiales</taxon>
        <taxon>Oleaceae</taxon>
        <taxon>Forsythieae</taxon>
        <taxon>Forsythia</taxon>
    </lineage>
</organism>
<dbReference type="EMBL" id="JBFOLJ010000020">
    <property type="protein sequence ID" value="KAL2462710.1"/>
    <property type="molecule type" value="Genomic_DNA"/>
</dbReference>
<comment type="caution">
    <text evidence="1">The sequence shown here is derived from an EMBL/GenBank/DDBJ whole genome shotgun (WGS) entry which is preliminary data.</text>
</comment>
<keyword evidence="2" id="KW-1185">Reference proteome</keyword>
<dbReference type="Proteomes" id="UP001604277">
    <property type="component" value="Unassembled WGS sequence"/>
</dbReference>
<evidence type="ECO:0000313" key="2">
    <source>
        <dbReference type="Proteomes" id="UP001604277"/>
    </source>
</evidence>
<reference evidence="2" key="1">
    <citation type="submission" date="2024-07" db="EMBL/GenBank/DDBJ databases">
        <title>Two chromosome-level genome assemblies of Korean endemic species Abeliophyllum distichum and Forsythia ovata (Oleaceae).</title>
        <authorList>
            <person name="Jang H."/>
        </authorList>
    </citation>
    <scope>NUCLEOTIDE SEQUENCE [LARGE SCALE GENOMIC DNA]</scope>
</reference>
<proteinExistence type="predicted"/>
<sequence>MISKIEYFKNKNKHTKLLSCLNPGPRNQRIAALKLVAANNGTTCASIPFMKQAQIDRLKLYAQFALPGVRNSPIFVKDEEPKLRGKKIGPISLATTTYEFFWHFVRVEEMFVGTGQWTAMMKVCAYVRV</sequence>
<gene>
    <name evidence="1" type="ORF">Fot_53947</name>
</gene>
<dbReference type="AlphaFoldDB" id="A0ABD1PFM5"/>
<accession>A0ABD1PFM5</accession>
<name>A0ABD1PFM5_9LAMI</name>
<protein>
    <submittedName>
        <fullName evidence="1">Uncharacterized protein</fullName>
    </submittedName>
</protein>